<feature type="transmembrane region" description="Helical" evidence="1">
    <location>
        <begin position="37"/>
        <end position="57"/>
    </location>
</feature>
<reference evidence="3 4" key="1">
    <citation type="submission" date="2018-05" db="EMBL/GenBank/DDBJ databases">
        <title>Coraliomargarita sinensis sp. nov., isolated from a marine solar saltern.</title>
        <authorList>
            <person name="Zhou L.Y."/>
        </authorList>
    </citation>
    <scope>NUCLEOTIDE SEQUENCE [LARGE SCALE GENOMIC DNA]</scope>
    <source>
        <strain evidence="3 4">WN38</strain>
    </source>
</reference>
<proteinExistence type="predicted"/>
<dbReference type="EMBL" id="QHJQ01000001">
    <property type="protein sequence ID" value="PXA05552.1"/>
    <property type="molecule type" value="Genomic_DNA"/>
</dbReference>
<feature type="domain" description="Glycosyltransferase RgtA/B/C/D-like" evidence="2">
    <location>
        <begin position="138"/>
        <end position="292"/>
    </location>
</feature>
<keyword evidence="1" id="KW-1133">Transmembrane helix</keyword>
<feature type="transmembrane region" description="Helical" evidence="1">
    <location>
        <begin position="344"/>
        <end position="365"/>
    </location>
</feature>
<dbReference type="InterPro" id="IPR038731">
    <property type="entry name" value="RgtA/B/C-like"/>
</dbReference>
<accession>A0A317ZKK8</accession>
<feature type="transmembrane region" description="Helical" evidence="1">
    <location>
        <begin position="407"/>
        <end position="425"/>
    </location>
</feature>
<dbReference type="Proteomes" id="UP000247099">
    <property type="component" value="Unassembled WGS sequence"/>
</dbReference>
<feature type="transmembrane region" description="Helical" evidence="1">
    <location>
        <begin position="242"/>
        <end position="271"/>
    </location>
</feature>
<comment type="caution">
    <text evidence="3">The sequence shown here is derived from an EMBL/GenBank/DDBJ whole genome shotgun (WGS) entry which is preliminary data.</text>
</comment>
<keyword evidence="4" id="KW-1185">Reference proteome</keyword>
<feature type="transmembrane region" description="Helical" evidence="1">
    <location>
        <begin position="377"/>
        <end position="395"/>
    </location>
</feature>
<dbReference type="OrthoDB" id="188880at2"/>
<feature type="transmembrane region" description="Helical" evidence="1">
    <location>
        <begin position="213"/>
        <end position="230"/>
    </location>
</feature>
<sequence length="607" mass="68596">MGFRAKLSAQVFSAILAIYLGFFAFEPSAAIQVIKHSGYWVLLATTLLGVHAGYRVYRESRFRVGLNSVRRQTVPLLVIIGLSLMSYLLQDDAYKVVLDEPVLAVTALQMHHEKEAMTATRGYHIGGTFNLLGGYVGKRPYFFSFVVSLLHDLTGYRANQTIVLNHLLTPVFLGLLYLISHRFAGRRGGYLALALSMTVPLIAINVNGGGFDLLNAVMILATLYVSMLYLQRPTEARFDLMIILAVLLAQTRYESGSYVLAIAGIIFLSWMRQRRMQLSWVSVLVPLLLVCVPLQQTVFDQYPDLWQIKNNAEAPFTLSIIPENLSQSLNFFFTLLPIQPGSPLLSIFFCAALLLAPVLTIMGRVKSFLSLNDAPAVLWFSFLIVFNFFLLMAYHWGQIDDIVATRLVLPFIAFQIIFVVLTIHIIPWRNIIYSVCITAVAVFFVLVTRPENARTDYLVRLAAQRNVEWVVEKVRERKGQGVLFITDKLPAALAEQESCLPQILAAKAKRQIDLHMQLRTFSEVIVFYRLVESELGRGDWKVETPIEKDFDIEVLEEVKLTDELYLRMGRVRGVTYRKGDRPAYDESVLSGINDTATEMEVFAKTLP</sequence>
<feature type="transmembrane region" description="Helical" evidence="1">
    <location>
        <begin position="7"/>
        <end position="25"/>
    </location>
</feature>
<dbReference type="RefSeq" id="WP_110129631.1">
    <property type="nucleotide sequence ID" value="NZ_QHJQ01000001.1"/>
</dbReference>
<evidence type="ECO:0000313" key="4">
    <source>
        <dbReference type="Proteomes" id="UP000247099"/>
    </source>
</evidence>
<dbReference type="Pfam" id="PF13231">
    <property type="entry name" value="PMT_2"/>
    <property type="match status" value="1"/>
</dbReference>
<keyword evidence="1" id="KW-0472">Membrane</keyword>
<dbReference type="AlphaFoldDB" id="A0A317ZKK8"/>
<gene>
    <name evidence="3" type="ORF">DDZ13_01380</name>
</gene>
<feature type="transmembrane region" description="Helical" evidence="1">
    <location>
        <begin position="158"/>
        <end position="178"/>
    </location>
</feature>
<name>A0A317ZKK8_9BACT</name>
<keyword evidence="1" id="KW-0812">Transmembrane</keyword>
<evidence type="ECO:0000313" key="3">
    <source>
        <dbReference type="EMBL" id="PXA05552.1"/>
    </source>
</evidence>
<evidence type="ECO:0000259" key="2">
    <source>
        <dbReference type="Pfam" id="PF13231"/>
    </source>
</evidence>
<dbReference type="InParanoid" id="A0A317ZKK8"/>
<feature type="transmembrane region" description="Helical" evidence="1">
    <location>
        <begin position="277"/>
        <end position="294"/>
    </location>
</feature>
<protein>
    <recommendedName>
        <fullName evidence="2">Glycosyltransferase RgtA/B/C/D-like domain-containing protein</fullName>
    </recommendedName>
</protein>
<organism evidence="3 4">
    <name type="scientific">Coraliomargarita sinensis</name>
    <dbReference type="NCBI Taxonomy" id="2174842"/>
    <lineage>
        <taxon>Bacteria</taxon>
        <taxon>Pseudomonadati</taxon>
        <taxon>Verrucomicrobiota</taxon>
        <taxon>Opitutia</taxon>
        <taxon>Puniceicoccales</taxon>
        <taxon>Coraliomargaritaceae</taxon>
        <taxon>Coraliomargarita</taxon>
    </lineage>
</organism>
<evidence type="ECO:0000256" key="1">
    <source>
        <dbReference type="SAM" id="Phobius"/>
    </source>
</evidence>
<feature type="transmembrane region" description="Helical" evidence="1">
    <location>
        <begin position="431"/>
        <end position="448"/>
    </location>
</feature>
<feature type="transmembrane region" description="Helical" evidence="1">
    <location>
        <begin position="190"/>
        <end position="207"/>
    </location>
</feature>